<comment type="caution">
    <text evidence="2">The sequence shown here is derived from an EMBL/GenBank/DDBJ whole genome shotgun (WGS) entry which is preliminary data.</text>
</comment>
<dbReference type="InterPro" id="IPR029063">
    <property type="entry name" value="SAM-dependent_MTases_sf"/>
</dbReference>
<name>A0A0F9FRB4_9ZZZZ</name>
<dbReference type="Gene3D" id="3.40.50.150">
    <property type="entry name" value="Vaccinia Virus protein VP39"/>
    <property type="match status" value="1"/>
</dbReference>
<dbReference type="InterPro" id="IPR006342">
    <property type="entry name" value="FkbM_mtfrase"/>
</dbReference>
<evidence type="ECO:0000259" key="1">
    <source>
        <dbReference type="Pfam" id="PF05050"/>
    </source>
</evidence>
<reference evidence="2" key="1">
    <citation type="journal article" date="2015" name="Nature">
        <title>Complex archaea that bridge the gap between prokaryotes and eukaryotes.</title>
        <authorList>
            <person name="Spang A."/>
            <person name="Saw J.H."/>
            <person name="Jorgensen S.L."/>
            <person name="Zaremba-Niedzwiedzka K."/>
            <person name="Martijn J."/>
            <person name="Lind A.E."/>
            <person name="van Eijk R."/>
            <person name="Schleper C."/>
            <person name="Guy L."/>
            <person name="Ettema T.J."/>
        </authorList>
    </citation>
    <scope>NUCLEOTIDE SEQUENCE</scope>
</reference>
<dbReference type="AlphaFoldDB" id="A0A0F9FRB4"/>
<dbReference type="Pfam" id="PF05050">
    <property type="entry name" value="Methyltransf_21"/>
    <property type="match status" value="1"/>
</dbReference>
<protein>
    <recommendedName>
        <fullName evidence="1">Methyltransferase FkbM domain-containing protein</fullName>
    </recommendedName>
</protein>
<gene>
    <name evidence="2" type="ORF">LCGC14_2210950</name>
</gene>
<feature type="domain" description="Methyltransferase FkbM" evidence="1">
    <location>
        <begin position="1"/>
        <end position="51"/>
    </location>
</feature>
<organism evidence="2">
    <name type="scientific">marine sediment metagenome</name>
    <dbReference type="NCBI Taxonomy" id="412755"/>
    <lineage>
        <taxon>unclassified sequences</taxon>
        <taxon>metagenomes</taxon>
        <taxon>ecological metagenomes</taxon>
    </lineage>
</organism>
<dbReference type="SUPFAM" id="SSF53335">
    <property type="entry name" value="S-adenosyl-L-methionine-dependent methyltransferases"/>
    <property type="match status" value="1"/>
</dbReference>
<evidence type="ECO:0000313" key="2">
    <source>
        <dbReference type="EMBL" id="KKL59875.1"/>
    </source>
</evidence>
<sequence>MDIEGAEFNALIGAKQVLKKFMPKLAISIYHHFDSFIKIPQFINSLNLNYKLYLDHFTTHNEETILFAKVN</sequence>
<accession>A0A0F9FRB4</accession>
<proteinExistence type="predicted"/>
<dbReference type="EMBL" id="LAZR01029339">
    <property type="protein sequence ID" value="KKL59875.1"/>
    <property type="molecule type" value="Genomic_DNA"/>
</dbReference>